<dbReference type="Proteomes" id="UP000326725">
    <property type="component" value="Unassembled WGS sequence"/>
</dbReference>
<gene>
    <name evidence="1" type="ORF">HALO32_01099</name>
</gene>
<dbReference type="InterPro" id="IPR011067">
    <property type="entry name" value="Plasmid_toxin/cell-grow_inhib"/>
</dbReference>
<keyword evidence="2" id="KW-1185">Reference proteome</keyword>
<sequence length="72" mass="8027">MAMITSANNSSWPLDTEIQGLDAAGLPATSIVRMKLFTLDERLIIRQAGRLEQDDRRRMISALRALMAAIIQ</sequence>
<evidence type="ECO:0000313" key="1">
    <source>
        <dbReference type="EMBL" id="VVZ95035.1"/>
    </source>
</evidence>
<dbReference type="AlphaFoldDB" id="A0A5K1I0Q7"/>
<dbReference type="Pfam" id="PF02452">
    <property type="entry name" value="PemK_toxin"/>
    <property type="match status" value="1"/>
</dbReference>
<dbReference type="GO" id="GO:0003677">
    <property type="term" value="F:DNA binding"/>
    <property type="evidence" value="ECO:0007669"/>
    <property type="project" value="InterPro"/>
</dbReference>
<dbReference type="Gene3D" id="2.30.30.110">
    <property type="match status" value="1"/>
</dbReference>
<proteinExistence type="predicted"/>
<organism evidence="1 2">
    <name type="scientific">Halomonas lysinitropha</name>
    <dbReference type="NCBI Taxonomy" id="2607506"/>
    <lineage>
        <taxon>Bacteria</taxon>
        <taxon>Pseudomonadati</taxon>
        <taxon>Pseudomonadota</taxon>
        <taxon>Gammaproteobacteria</taxon>
        <taxon>Oceanospirillales</taxon>
        <taxon>Halomonadaceae</taxon>
        <taxon>Halomonas</taxon>
    </lineage>
</organism>
<dbReference type="EMBL" id="CABVOU010000027">
    <property type="protein sequence ID" value="VVZ95035.1"/>
    <property type="molecule type" value="Genomic_DNA"/>
</dbReference>
<reference evidence="1 2" key="1">
    <citation type="submission" date="2019-09" db="EMBL/GenBank/DDBJ databases">
        <authorList>
            <person name="Criscuolo A."/>
        </authorList>
    </citation>
    <scope>NUCLEOTIDE SEQUENCE [LARGE SCALE GENOMIC DNA]</scope>
    <source>
        <strain evidence="2">3(2)</strain>
    </source>
</reference>
<protein>
    <recommendedName>
        <fullName evidence="3">Type II toxin-antitoxin system PemK/MazF family toxin</fullName>
    </recommendedName>
</protein>
<name>A0A5K1I0Q7_9GAMM</name>
<evidence type="ECO:0008006" key="3">
    <source>
        <dbReference type="Google" id="ProtNLM"/>
    </source>
</evidence>
<dbReference type="SUPFAM" id="SSF50118">
    <property type="entry name" value="Cell growth inhibitor/plasmid maintenance toxic component"/>
    <property type="match status" value="1"/>
</dbReference>
<dbReference type="InterPro" id="IPR003477">
    <property type="entry name" value="PemK-like"/>
</dbReference>
<evidence type="ECO:0000313" key="2">
    <source>
        <dbReference type="Proteomes" id="UP000326725"/>
    </source>
</evidence>
<accession>A0A5K1I0Q7</accession>